<protein>
    <submittedName>
        <fullName evidence="3">Transposon MuDR mudrA</fullName>
    </submittedName>
</protein>
<name>A0A0R3RT00_9BILA</name>
<sequence length="213" mass="24019">MDMRGESIPYDFQPWQGEMPGNRANQFDERIRLPTGQKFAQIHKNEEVADGDNGDVESIGADGDDELINQLDDVELAILARIVQSQLDRYDTDIPVDEYQIVKLPRSSVRHPISPYAEGIGDTENELTMLTDDQPKITLPVIELPEDEIYEIDRQADEMPKYVLMPSKMIAVPSTVIENELVPIDDDALDDLELRSRIAVIADALNERATRGL</sequence>
<dbReference type="Proteomes" id="UP000050640">
    <property type="component" value="Unplaced"/>
</dbReference>
<keyword evidence="2" id="KW-1185">Reference proteome</keyword>
<accession>A0A0R3RT00</accession>
<evidence type="ECO:0000313" key="3">
    <source>
        <dbReference type="WBParaSite" id="EEL_0000502701-mRNA-1"/>
    </source>
</evidence>
<reference evidence="3" key="1">
    <citation type="submission" date="2016-04" db="UniProtKB">
        <authorList>
            <consortium name="WormBaseParasite"/>
        </authorList>
    </citation>
    <scope>IDENTIFICATION</scope>
</reference>
<feature type="region of interest" description="Disordered" evidence="1">
    <location>
        <begin position="1"/>
        <end position="22"/>
    </location>
</feature>
<evidence type="ECO:0000256" key="1">
    <source>
        <dbReference type="SAM" id="MobiDB-lite"/>
    </source>
</evidence>
<dbReference type="WBParaSite" id="EEL_0000502701-mRNA-1">
    <property type="protein sequence ID" value="EEL_0000502701-mRNA-1"/>
    <property type="gene ID" value="EEL_0000502701"/>
</dbReference>
<organism evidence="2 3">
    <name type="scientific">Elaeophora elaphi</name>
    <dbReference type="NCBI Taxonomy" id="1147741"/>
    <lineage>
        <taxon>Eukaryota</taxon>
        <taxon>Metazoa</taxon>
        <taxon>Ecdysozoa</taxon>
        <taxon>Nematoda</taxon>
        <taxon>Chromadorea</taxon>
        <taxon>Rhabditida</taxon>
        <taxon>Spirurina</taxon>
        <taxon>Spiruromorpha</taxon>
        <taxon>Filarioidea</taxon>
        <taxon>Onchocercidae</taxon>
        <taxon>Elaeophora</taxon>
    </lineage>
</organism>
<proteinExistence type="predicted"/>
<dbReference type="AlphaFoldDB" id="A0A0R3RT00"/>
<evidence type="ECO:0000313" key="2">
    <source>
        <dbReference type="Proteomes" id="UP000050640"/>
    </source>
</evidence>